<dbReference type="Pfam" id="PF00462">
    <property type="entry name" value="Glutaredoxin"/>
    <property type="match status" value="1"/>
</dbReference>
<dbReference type="InterPro" id="IPR002109">
    <property type="entry name" value="Glutaredoxin"/>
</dbReference>
<sequence length="80" mass="9100">MKLLKFYKDNCPSCVLVTQFLDSKGVKYESINPFEQPQYAVHYGLMSVPVTILLDDNGEEAKRSVGFKPAELTEMINKLK</sequence>
<dbReference type="InterPro" id="IPR036249">
    <property type="entry name" value="Thioredoxin-like_sf"/>
</dbReference>
<protein>
    <submittedName>
        <fullName evidence="2">Glutaredoxin family protein</fullName>
    </submittedName>
</protein>
<dbReference type="AlphaFoldDB" id="A0A3M8B7F6"/>
<accession>A0A3M8B7F6</accession>
<proteinExistence type="predicted"/>
<evidence type="ECO:0000259" key="1">
    <source>
        <dbReference type="Pfam" id="PF00462"/>
    </source>
</evidence>
<dbReference type="EMBL" id="RHHS01000013">
    <property type="protein sequence ID" value="RNB59381.1"/>
    <property type="molecule type" value="Genomic_DNA"/>
</dbReference>
<dbReference type="OrthoDB" id="9814618at2"/>
<reference evidence="2 3" key="1">
    <citation type="submission" date="2018-10" db="EMBL/GenBank/DDBJ databases">
        <title>Phylogenomics of Brevibacillus.</title>
        <authorList>
            <person name="Dunlap C."/>
        </authorList>
    </citation>
    <scope>NUCLEOTIDE SEQUENCE [LARGE SCALE GENOMIC DNA]</scope>
    <source>
        <strain evidence="2 3">DSM 100115</strain>
    </source>
</reference>
<keyword evidence="3" id="KW-1185">Reference proteome</keyword>
<dbReference type="Proteomes" id="UP000268829">
    <property type="component" value="Unassembled WGS sequence"/>
</dbReference>
<dbReference type="CDD" id="cd02976">
    <property type="entry name" value="NrdH"/>
    <property type="match status" value="1"/>
</dbReference>
<gene>
    <name evidence="2" type="ORF">EDM57_04355</name>
</gene>
<comment type="caution">
    <text evidence="2">The sequence shown here is derived from an EMBL/GenBank/DDBJ whole genome shotgun (WGS) entry which is preliminary data.</text>
</comment>
<dbReference type="RefSeq" id="WP_122903548.1">
    <property type="nucleotide sequence ID" value="NZ_RHHS01000013.1"/>
</dbReference>
<organism evidence="2 3">
    <name type="scientific">Brevibacillus gelatini</name>
    <dbReference type="NCBI Taxonomy" id="1655277"/>
    <lineage>
        <taxon>Bacteria</taxon>
        <taxon>Bacillati</taxon>
        <taxon>Bacillota</taxon>
        <taxon>Bacilli</taxon>
        <taxon>Bacillales</taxon>
        <taxon>Paenibacillaceae</taxon>
        <taxon>Brevibacillus</taxon>
    </lineage>
</organism>
<dbReference type="Gene3D" id="3.40.30.10">
    <property type="entry name" value="Glutaredoxin"/>
    <property type="match status" value="1"/>
</dbReference>
<dbReference type="SUPFAM" id="SSF52833">
    <property type="entry name" value="Thioredoxin-like"/>
    <property type="match status" value="1"/>
</dbReference>
<name>A0A3M8B7F6_9BACL</name>
<evidence type="ECO:0000313" key="2">
    <source>
        <dbReference type="EMBL" id="RNB59381.1"/>
    </source>
</evidence>
<feature type="domain" description="Glutaredoxin" evidence="1">
    <location>
        <begin position="6"/>
        <end position="38"/>
    </location>
</feature>
<evidence type="ECO:0000313" key="3">
    <source>
        <dbReference type="Proteomes" id="UP000268829"/>
    </source>
</evidence>